<gene>
    <name evidence="2" type="ORF">HNQ03_001355</name>
</gene>
<feature type="signal peptide" evidence="1">
    <location>
        <begin position="1"/>
        <end position="22"/>
    </location>
</feature>
<evidence type="ECO:0000313" key="3">
    <source>
        <dbReference type="Proteomes" id="UP000610746"/>
    </source>
</evidence>
<organism evidence="2 3">
    <name type="scientific">Frigoriflavimonas asaccharolytica</name>
    <dbReference type="NCBI Taxonomy" id="2735899"/>
    <lineage>
        <taxon>Bacteria</taxon>
        <taxon>Pseudomonadati</taxon>
        <taxon>Bacteroidota</taxon>
        <taxon>Flavobacteriia</taxon>
        <taxon>Flavobacteriales</taxon>
        <taxon>Weeksellaceae</taxon>
        <taxon>Frigoriflavimonas</taxon>
    </lineage>
</organism>
<reference evidence="2" key="1">
    <citation type="submission" date="2020-05" db="EMBL/GenBank/DDBJ databases">
        <title>Genomic Encyclopedia of Type Strains, Phase IV (KMG-V): Genome sequencing to study the core and pangenomes of soil and plant-associated prokaryotes.</title>
        <authorList>
            <person name="Whitman W."/>
        </authorList>
    </citation>
    <scope>NUCLEOTIDE SEQUENCE</scope>
    <source>
        <strain evidence="2">16F</strain>
    </source>
</reference>
<dbReference type="EMBL" id="JABSNO010000007">
    <property type="protein sequence ID" value="NRS92287.1"/>
    <property type="molecule type" value="Genomic_DNA"/>
</dbReference>
<comment type="caution">
    <text evidence="2">The sequence shown here is derived from an EMBL/GenBank/DDBJ whole genome shotgun (WGS) entry which is preliminary data.</text>
</comment>
<sequence length="179" mass="20315">MKNIIFALFAVFFIANSCTSQTYIENGLLNKIIEQEEFTFMAEKANIDNADVLNIMNSLPGSATNRIQNLDYGSGIVFHNKEMKVNLPFFGRTYNARNRENGGFVFTSKEYTIEKKAGKKGQQILTISPKDAEYVNKIYLEINTNGKTYVSISSNDRQPMSFIGYIMKNEDLKEEATSK</sequence>
<dbReference type="RefSeq" id="WP_173778896.1">
    <property type="nucleotide sequence ID" value="NZ_JABSNO010000007.1"/>
</dbReference>
<feature type="chain" id="PRO_5035173172" description="DUF4251 domain-containing protein" evidence="1">
    <location>
        <begin position="23"/>
        <end position="179"/>
    </location>
</feature>
<dbReference type="Pfam" id="PF14059">
    <property type="entry name" value="DUF4251"/>
    <property type="match status" value="1"/>
</dbReference>
<dbReference type="Gene3D" id="2.40.128.410">
    <property type="match status" value="1"/>
</dbReference>
<proteinExistence type="predicted"/>
<accession>A0A8J8GAX0</accession>
<dbReference type="Proteomes" id="UP000610746">
    <property type="component" value="Unassembled WGS sequence"/>
</dbReference>
<name>A0A8J8GAX0_9FLAO</name>
<keyword evidence="1" id="KW-0732">Signal</keyword>
<evidence type="ECO:0000256" key="1">
    <source>
        <dbReference type="SAM" id="SignalP"/>
    </source>
</evidence>
<protein>
    <recommendedName>
        <fullName evidence="4">DUF4251 domain-containing protein</fullName>
    </recommendedName>
</protein>
<keyword evidence="3" id="KW-1185">Reference proteome</keyword>
<dbReference type="AlphaFoldDB" id="A0A8J8GAX0"/>
<evidence type="ECO:0000313" key="2">
    <source>
        <dbReference type="EMBL" id="NRS92287.1"/>
    </source>
</evidence>
<evidence type="ECO:0008006" key="4">
    <source>
        <dbReference type="Google" id="ProtNLM"/>
    </source>
</evidence>
<dbReference type="InterPro" id="IPR025347">
    <property type="entry name" value="DUF4251"/>
</dbReference>